<dbReference type="GeneID" id="17323866"/>
<reference evidence="2" key="1">
    <citation type="journal article" date="2013" name="Proc. Natl. Acad. Sci. U.S.A.">
        <title>Genome structure and metabolic features in the red seaweed Chondrus crispus shed light on evolution of the Archaeplastida.</title>
        <authorList>
            <person name="Collen J."/>
            <person name="Porcel B."/>
            <person name="Carre W."/>
            <person name="Ball S.G."/>
            <person name="Chaparro C."/>
            <person name="Tonon T."/>
            <person name="Barbeyron T."/>
            <person name="Michel G."/>
            <person name="Noel B."/>
            <person name="Valentin K."/>
            <person name="Elias M."/>
            <person name="Artiguenave F."/>
            <person name="Arun A."/>
            <person name="Aury J.M."/>
            <person name="Barbosa-Neto J.F."/>
            <person name="Bothwell J.H."/>
            <person name="Bouget F.Y."/>
            <person name="Brillet L."/>
            <person name="Cabello-Hurtado F."/>
            <person name="Capella-Gutierrez S."/>
            <person name="Charrier B."/>
            <person name="Cladiere L."/>
            <person name="Cock J.M."/>
            <person name="Coelho S.M."/>
            <person name="Colleoni C."/>
            <person name="Czjzek M."/>
            <person name="Da Silva C."/>
            <person name="Delage L."/>
            <person name="Denoeud F."/>
            <person name="Deschamps P."/>
            <person name="Dittami S.M."/>
            <person name="Gabaldon T."/>
            <person name="Gachon C.M."/>
            <person name="Groisillier A."/>
            <person name="Herve C."/>
            <person name="Jabbari K."/>
            <person name="Katinka M."/>
            <person name="Kloareg B."/>
            <person name="Kowalczyk N."/>
            <person name="Labadie K."/>
            <person name="Leblanc C."/>
            <person name="Lopez P.J."/>
            <person name="McLachlan D.H."/>
            <person name="Meslet-Cladiere L."/>
            <person name="Moustafa A."/>
            <person name="Nehr Z."/>
            <person name="Nyvall Collen P."/>
            <person name="Panaud O."/>
            <person name="Partensky F."/>
            <person name="Poulain J."/>
            <person name="Rensing S.A."/>
            <person name="Rousvoal S."/>
            <person name="Samson G."/>
            <person name="Symeonidi A."/>
            <person name="Weissenbach J."/>
            <person name="Zambounis A."/>
            <person name="Wincker P."/>
            <person name="Boyen C."/>
        </authorList>
    </citation>
    <scope>NUCLEOTIDE SEQUENCE [LARGE SCALE GENOMIC DNA]</scope>
    <source>
        <strain evidence="2">cv. Stackhouse</strain>
    </source>
</reference>
<evidence type="ECO:0000313" key="1">
    <source>
        <dbReference type="EMBL" id="CDF36330.1"/>
    </source>
</evidence>
<organism evidence="1 2">
    <name type="scientific">Chondrus crispus</name>
    <name type="common">Carrageen Irish moss</name>
    <name type="synonym">Polymorpha crispa</name>
    <dbReference type="NCBI Taxonomy" id="2769"/>
    <lineage>
        <taxon>Eukaryota</taxon>
        <taxon>Rhodophyta</taxon>
        <taxon>Florideophyceae</taxon>
        <taxon>Rhodymeniophycidae</taxon>
        <taxon>Gigartinales</taxon>
        <taxon>Gigartinaceae</taxon>
        <taxon>Chondrus</taxon>
    </lineage>
</organism>
<dbReference type="AlphaFoldDB" id="R7QFY0"/>
<dbReference type="Gramene" id="CDF36330">
    <property type="protein sequence ID" value="CDF36330"/>
    <property type="gene ID" value="CHC_T00004768001"/>
</dbReference>
<dbReference type="RefSeq" id="XP_005716149.1">
    <property type="nucleotide sequence ID" value="XM_005716092.1"/>
</dbReference>
<dbReference type="Proteomes" id="UP000012073">
    <property type="component" value="Unassembled WGS sequence"/>
</dbReference>
<keyword evidence="2" id="KW-1185">Reference proteome</keyword>
<accession>R7QFY0</accession>
<name>R7QFY0_CHOCR</name>
<protein>
    <submittedName>
        <fullName evidence="1">Uncharacterized protein</fullName>
    </submittedName>
</protein>
<dbReference type="EMBL" id="HG001772">
    <property type="protein sequence ID" value="CDF36330.1"/>
    <property type="molecule type" value="Genomic_DNA"/>
</dbReference>
<sequence>MATALFAPDSVFTVSRAPKRTNDTAHNLCIPYGRPVRVPASPIFRKLNAFHPLPTEKNQLVSQQERPQTPSAPQHVSKIYSFTLHLLLCRQLVILNNGAGPSRRQLVHRPVCVYRGLPAVDSLDRLRLFLAGVAQGTRRTQLRIHQPGPYRCPSSLHLILHSDSI</sequence>
<proteinExistence type="predicted"/>
<dbReference type="KEGG" id="ccp:CHC_T00004768001"/>
<evidence type="ECO:0000313" key="2">
    <source>
        <dbReference type="Proteomes" id="UP000012073"/>
    </source>
</evidence>
<gene>
    <name evidence="1" type="ORF">CHC_T00004768001</name>
</gene>